<proteinExistence type="predicted"/>
<feature type="compositionally biased region" description="Basic and acidic residues" evidence="5">
    <location>
        <begin position="517"/>
        <end position="533"/>
    </location>
</feature>
<dbReference type="Pfam" id="PF00005">
    <property type="entry name" value="ABC_tran"/>
    <property type="match status" value="2"/>
</dbReference>
<reference evidence="7 8" key="1">
    <citation type="submission" date="2020-08" db="EMBL/GenBank/DDBJ databases">
        <title>Genome public.</title>
        <authorList>
            <person name="Liu C."/>
            <person name="Sun Q."/>
        </authorList>
    </citation>
    <scope>NUCLEOTIDE SEQUENCE [LARGE SCALE GENOMIC DNA]</scope>
    <source>
        <strain evidence="7 8">BX17</strain>
    </source>
</reference>
<dbReference type="Gene3D" id="3.40.50.300">
    <property type="entry name" value="P-loop containing nucleotide triphosphate hydrolases"/>
    <property type="match status" value="2"/>
</dbReference>
<evidence type="ECO:0000256" key="2">
    <source>
        <dbReference type="ARBA" id="ARBA00022741"/>
    </source>
</evidence>
<dbReference type="CDD" id="cd03221">
    <property type="entry name" value="ABCF_EF-3"/>
    <property type="match status" value="2"/>
</dbReference>
<dbReference type="Gene3D" id="1.10.287.380">
    <property type="entry name" value="Valyl-tRNA synthetase, C-terminal domain"/>
    <property type="match status" value="1"/>
</dbReference>
<dbReference type="FunFam" id="3.40.50.300:FF:000309">
    <property type="entry name" value="ABC transporter ATP-binding protein"/>
    <property type="match status" value="1"/>
</dbReference>
<feature type="region of interest" description="Disordered" evidence="5">
    <location>
        <begin position="498"/>
        <end position="533"/>
    </location>
</feature>
<gene>
    <name evidence="7" type="ORF">H8S54_11070</name>
</gene>
<evidence type="ECO:0000256" key="5">
    <source>
        <dbReference type="SAM" id="MobiDB-lite"/>
    </source>
</evidence>
<dbReference type="Pfam" id="PF16326">
    <property type="entry name" value="ABC_tran_CTD"/>
    <property type="match status" value="1"/>
</dbReference>
<dbReference type="InterPro" id="IPR017871">
    <property type="entry name" value="ABC_transporter-like_CS"/>
</dbReference>
<dbReference type="InterPro" id="IPR003439">
    <property type="entry name" value="ABC_transporter-like_ATP-bd"/>
</dbReference>
<dbReference type="InterPro" id="IPR032524">
    <property type="entry name" value="ABC_tran_C"/>
</dbReference>
<dbReference type="GO" id="GO:0003677">
    <property type="term" value="F:DNA binding"/>
    <property type="evidence" value="ECO:0007669"/>
    <property type="project" value="InterPro"/>
</dbReference>
<dbReference type="Proteomes" id="UP000652847">
    <property type="component" value="Unassembled WGS sequence"/>
</dbReference>
<organism evidence="7 8">
    <name type="scientific">Blautia segnis</name>
    <dbReference type="NCBI Taxonomy" id="2763030"/>
    <lineage>
        <taxon>Bacteria</taxon>
        <taxon>Bacillati</taxon>
        <taxon>Bacillota</taxon>
        <taxon>Clostridia</taxon>
        <taxon>Lachnospirales</taxon>
        <taxon>Lachnospiraceae</taxon>
        <taxon>Blautia</taxon>
    </lineage>
</organism>
<dbReference type="InterPro" id="IPR032781">
    <property type="entry name" value="ABC_tran_Xtn"/>
</dbReference>
<dbReference type="RefSeq" id="WP_021926705.1">
    <property type="nucleotide sequence ID" value="NZ_JACOOT010000025.1"/>
</dbReference>
<dbReference type="PANTHER" id="PTHR42855:SF1">
    <property type="entry name" value="ABC TRANSPORTER DOMAIN-CONTAINING PROTEIN"/>
    <property type="match status" value="1"/>
</dbReference>
<feature type="compositionally biased region" description="Low complexity" evidence="5">
    <location>
        <begin position="501"/>
        <end position="510"/>
    </location>
</feature>
<keyword evidence="8" id="KW-1185">Reference proteome</keyword>
<evidence type="ECO:0000256" key="3">
    <source>
        <dbReference type="ARBA" id="ARBA00022840"/>
    </source>
</evidence>
<dbReference type="SMART" id="SM00382">
    <property type="entry name" value="AAA"/>
    <property type="match status" value="2"/>
</dbReference>
<dbReference type="FunFam" id="3.40.50.300:FF:000011">
    <property type="entry name" value="Putative ABC transporter ATP-binding component"/>
    <property type="match status" value="1"/>
</dbReference>
<dbReference type="PROSITE" id="PS50893">
    <property type="entry name" value="ABC_TRANSPORTER_2"/>
    <property type="match status" value="2"/>
</dbReference>
<name>A0A8I0DSA0_9FIRM</name>
<keyword evidence="2" id="KW-0547">Nucleotide-binding</keyword>
<dbReference type="GO" id="GO:0005524">
    <property type="term" value="F:ATP binding"/>
    <property type="evidence" value="ECO:0007669"/>
    <property type="project" value="UniProtKB-KW"/>
</dbReference>
<evidence type="ECO:0000313" key="8">
    <source>
        <dbReference type="Proteomes" id="UP000652847"/>
    </source>
</evidence>
<evidence type="ECO:0000259" key="6">
    <source>
        <dbReference type="PROSITE" id="PS50893"/>
    </source>
</evidence>
<dbReference type="Pfam" id="PF12848">
    <property type="entry name" value="ABC_tran_Xtn"/>
    <property type="match status" value="1"/>
</dbReference>
<dbReference type="PROSITE" id="PS00211">
    <property type="entry name" value="ABC_TRANSPORTER_1"/>
    <property type="match status" value="1"/>
</dbReference>
<keyword evidence="4" id="KW-0175">Coiled coil</keyword>
<keyword evidence="3 7" id="KW-0067">ATP-binding</keyword>
<sequence length="616" mass="69638">MNVLNIEHVSKIFGDKKIFDDISYGIHDGDKIGIIGINGTGKSTLLKIIAGEEETDEGQVITQNGLRITYLPQMPDFPKGAIVQDYVADGKWQKDWSTQSEARNILNKLGITEHDALVEQLSGGQKKKVALARTLVNPSDVLILDEPTNHLDNEMVTWLEDYLNRFKGVVIMVTHDRYFLDKVTNKILEISHGKIYSYDANYSGFLELKAQREEMELASERKRQSVLRMELEWAKRGCRARSTKQRARLERLEALKNGKAPTQDLDVQMDSVETRMGKKTVELHHVSKHYGDKVILDDFDYIVLRNQRLGIIGPNGCGKSTLIRIIDGMVQPDSGEVELGETIKIGYFAQEVPDMDGNQRVIDYIRDVAEFIPTRDGRISASMMLERFLFDSAMQYTPVAKLSGGEKRRLYLLKVLMEAPNVLLLDEPSNDLDIPTLTILEDYLSSFSGIVITVSHDRYFLDDVVDRIFAFEGNGKLTQYEGGYTDYVEAKARRFGGDGSSAGAADKSGSGADGNGEEPKKATKKDWKQGQNRQEKLKFSYKEEREYATIDDDIAKLEEKIAKLENDMMANATNSVKLREIMADKEAAEQQLEEKMDRWVYLNDLAEKIEAQKNNG</sequence>
<dbReference type="InterPro" id="IPR051309">
    <property type="entry name" value="ABCF_ATPase"/>
</dbReference>
<dbReference type="GO" id="GO:0016887">
    <property type="term" value="F:ATP hydrolysis activity"/>
    <property type="evidence" value="ECO:0007669"/>
    <property type="project" value="InterPro"/>
</dbReference>
<feature type="domain" description="ABC transporter" evidence="6">
    <location>
        <begin position="4"/>
        <end position="217"/>
    </location>
</feature>
<feature type="domain" description="ABC transporter" evidence="6">
    <location>
        <begin position="281"/>
        <end position="498"/>
    </location>
</feature>
<evidence type="ECO:0000313" key="7">
    <source>
        <dbReference type="EMBL" id="MBC5651638.1"/>
    </source>
</evidence>
<dbReference type="InterPro" id="IPR003593">
    <property type="entry name" value="AAA+_ATPase"/>
</dbReference>
<dbReference type="AlphaFoldDB" id="A0A8I0DSA0"/>
<feature type="coiled-coil region" evidence="4">
    <location>
        <begin position="547"/>
        <end position="598"/>
    </location>
</feature>
<evidence type="ECO:0000256" key="4">
    <source>
        <dbReference type="SAM" id="Coils"/>
    </source>
</evidence>
<dbReference type="EMBL" id="JACOOT010000025">
    <property type="protein sequence ID" value="MBC5651638.1"/>
    <property type="molecule type" value="Genomic_DNA"/>
</dbReference>
<evidence type="ECO:0000256" key="1">
    <source>
        <dbReference type="ARBA" id="ARBA00022737"/>
    </source>
</evidence>
<protein>
    <submittedName>
        <fullName evidence="7">ABC-F family ATP-binding cassette domain-containing protein</fullName>
    </submittedName>
</protein>
<dbReference type="InterPro" id="IPR027417">
    <property type="entry name" value="P-loop_NTPase"/>
</dbReference>
<dbReference type="PANTHER" id="PTHR42855">
    <property type="entry name" value="ABC TRANSPORTER ATP-BINDING SUBUNIT"/>
    <property type="match status" value="1"/>
</dbReference>
<comment type="caution">
    <text evidence="7">The sequence shown here is derived from an EMBL/GenBank/DDBJ whole genome shotgun (WGS) entry which is preliminary data.</text>
</comment>
<dbReference type="InterPro" id="IPR037118">
    <property type="entry name" value="Val-tRNA_synth_C_sf"/>
</dbReference>
<accession>A0A8I0DSA0</accession>
<keyword evidence="1" id="KW-0677">Repeat</keyword>
<dbReference type="SUPFAM" id="SSF52540">
    <property type="entry name" value="P-loop containing nucleoside triphosphate hydrolases"/>
    <property type="match status" value="2"/>
</dbReference>